<evidence type="ECO:0000313" key="2">
    <source>
        <dbReference type="Proteomes" id="UP001601948"/>
    </source>
</evidence>
<organism evidence="1 2">
    <name type="scientific">Nocardia suismassiliense</name>
    <dbReference type="NCBI Taxonomy" id="2077092"/>
    <lineage>
        <taxon>Bacteria</taxon>
        <taxon>Bacillati</taxon>
        <taxon>Actinomycetota</taxon>
        <taxon>Actinomycetes</taxon>
        <taxon>Mycobacteriales</taxon>
        <taxon>Nocardiaceae</taxon>
        <taxon>Nocardia</taxon>
    </lineage>
</organism>
<reference evidence="1 2" key="1">
    <citation type="submission" date="2024-10" db="EMBL/GenBank/DDBJ databases">
        <title>The Natural Products Discovery Center: Release of the First 8490 Sequenced Strains for Exploring Actinobacteria Biosynthetic Diversity.</title>
        <authorList>
            <person name="Kalkreuter E."/>
            <person name="Kautsar S.A."/>
            <person name="Yang D."/>
            <person name="Bader C.D."/>
            <person name="Teijaro C.N."/>
            <person name="Fluegel L."/>
            <person name="Davis C.M."/>
            <person name="Simpson J.R."/>
            <person name="Lauterbach L."/>
            <person name="Steele A.D."/>
            <person name="Gui C."/>
            <person name="Meng S."/>
            <person name="Li G."/>
            <person name="Viehrig K."/>
            <person name="Ye F."/>
            <person name="Su P."/>
            <person name="Kiefer A.F."/>
            <person name="Nichols A."/>
            <person name="Cepeda A.J."/>
            <person name="Yan W."/>
            <person name="Fan B."/>
            <person name="Jiang Y."/>
            <person name="Adhikari A."/>
            <person name="Zheng C.-J."/>
            <person name="Schuster L."/>
            <person name="Cowan T.M."/>
            <person name="Smanski M.J."/>
            <person name="Chevrette M.G."/>
            <person name="De Carvalho L.P.S."/>
            <person name="Shen B."/>
        </authorList>
    </citation>
    <scope>NUCLEOTIDE SEQUENCE [LARGE SCALE GENOMIC DNA]</scope>
    <source>
        <strain evidence="1 2">NPDC003040</strain>
    </source>
</reference>
<gene>
    <name evidence="1" type="ORF">ACFYV7_17435</name>
</gene>
<name>A0ABW6QTL9_9NOCA</name>
<accession>A0ABW6QTL9</accession>
<dbReference type="EMBL" id="JBIAPI010000003">
    <property type="protein sequence ID" value="MFF3224580.1"/>
    <property type="molecule type" value="Genomic_DNA"/>
</dbReference>
<dbReference type="Proteomes" id="UP001601948">
    <property type="component" value="Unassembled WGS sequence"/>
</dbReference>
<evidence type="ECO:0000313" key="1">
    <source>
        <dbReference type="EMBL" id="MFF3224580.1"/>
    </source>
</evidence>
<comment type="caution">
    <text evidence="1">The sequence shown here is derived from an EMBL/GenBank/DDBJ whole genome shotgun (WGS) entry which is preliminary data.</text>
</comment>
<keyword evidence="2" id="KW-1185">Reference proteome</keyword>
<proteinExistence type="predicted"/>
<sequence length="145" mass="16735">MSSRMVTRSTPKKLRTIFAILGVFATVSSIAMVASPISQAQEQCQAKSRSDTWEYYRVAEIGGARTDNFRQGAKMGPKKCLNYEKGDYISHFYGSILFDDGRMTFMQSNFIDGYVEYFYRLSGQEDVEWEKQIWFKGGEIDWVKK</sequence>
<dbReference type="RefSeq" id="WP_387718476.1">
    <property type="nucleotide sequence ID" value="NZ_JBIAPI010000003.1"/>
</dbReference>
<protein>
    <submittedName>
        <fullName evidence="1">Uncharacterized protein</fullName>
    </submittedName>
</protein>